<proteinExistence type="inferred from homology"/>
<evidence type="ECO:0000256" key="5">
    <source>
        <dbReference type="ARBA" id="ARBA00022490"/>
    </source>
</evidence>
<evidence type="ECO:0000313" key="9">
    <source>
        <dbReference type="Proteomes" id="UP001470230"/>
    </source>
</evidence>
<evidence type="ECO:0000256" key="2">
    <source>
        <dbReference type="ARBA" id="ARBA00004496"/>
    </source>
</evidence>
<dbReference type="InterPro" id="IPR044189">
    <property type="entry name" value="XPO4/7-like"/>
</dbReference>
<keyword evidence="4" id="KW-0813">Transport</keyword>
<evidence type="ECO:0000313" key="8">
    <source>
        <dbReference type="EMBL" id="KAK8893820.1"/>
    </source>
</evidence>
<sequence length="1037" mass="118844">MNDLQNILEIVDEHYTKGNSAPEITNFINSFPTNINSLEICKNILGLTDAKMSCKLFASDSFKNIISRFINYLTFSQASGIVEWITYFLTSDNLNLADAIYSDLSAAASQIFVRFFESQHDDVNRMIGNFTKLFGSNPLMLIRGIQIHSEIISTFGSLNEKKDMATFKNFQESTLYGFLMTAKQILSRLQNEQDEIYTFPPELRKQIISLSCLNLSKTIAFKMEKDLYSQNNDEKFKTEISDENFLIFIFQVFEKFSEPEALKVISSYFQLQPASFIKPQFFYSIFNNICMGLINIIQNQIGFSESSTIYQLSQILSYFSIRINLMMIKYLPSLALLIESTAQFSIVIFQNISNEPNTINNIVTFWSKLEELLRQVSNDPNNNSPTALLWIPIKQQVMSKAFDIYSSYIELLLKEVMQPGNEEIDFNFLSNKISPFISLIQSFVNLNQLPIYQHLMSIYHSKKEEFLQLLANNNQISEDVSKQIALFIQIFIKFIDSTKNLTDPICIESFTEIISLMQITIPALNERNHLSFEIEISFSIFIEKFRSTNLGNSQVRFEARDNFYRRIPPALGISSPQSCQDFFFHRIISTLQGFFGNQYEEILFRNLFNKLDQKVFPSDEILLLFLQTDLDSSLNFLKNYKYRYFFSMSLMSIIGKLENSILYNIFLSNLNAKFAALPNPEALSMLSSDIGGMFSAKLKPEYYHIRFNSLFPDKMKLISDALASPSGQNIQVISLTLKMCKSIVFWLPANKIVFDNNSPNGIISFTFAAQTICTFISFAAPNLQSPGFVQMLESRGYRELKYVSKILSYLLSGGYVPFDAFAIYNDPVFVNVLTGVIQLLTNLDKTSICNHPKTFFSLITFFKELCINQMKTICRQLQPELLKELMIIIFESASKGTSMLENISECSVQIITTILEFIVDEQGTKECETLMNSVDSQILGQTNACLWELLFNGNSNSYISTSIMLFILINKSAFDVIKEKIIQISQDFKTADILQALTYFENQLPSIIENRNSTAMKQILDKLKEVVNQRIVVVSFI</sequence>
<keyword evidence="6" id="KW-0653">Protein transport</keyword>
<dbReference type="EMBL" id="JAPFFF010000003">
    <property type="protein sequence ID" value="KAK8893820.1"/>
    <property type="molecule type" value="Genomic_DNA"/>
</dbReference>
<evidence type="ECO:0000256" key="3">
    <source>
        <dbReference type="ARBA" id="ARBA00009466"/>
    </source>
</evidence>
<reference evidence="8 9" key="1">
    <citation type="submission" date="2024-04" db="EMBL/GenBank/DDBJ databases">
        <title>Tritrichomonas musculus Genome.</title>
        <authorList>
            <person name="Alves-Ferreira E."/>
            <person name="Grigg M."/>
            <person name="Lorenzi H."/>
            <person name="Galac M."/>
        </authorList>
    </citation>
    <scope>NUCLEOTIDE SEQUENCE [LARGE SCALE GENOMIC DNA]</scope>
    <source>
        <strain evidence="8 9">EAF2021</strain>
    </source>
</reference>
<gene>
    <name evidence="8" type="ORF">M9Y10_022249</name>
</gene>
<accession>A0ABR2KRQ4</accession>
<dbReference type="PANTHER" id="PTHR12596">
    <property type="entry name" value="EXPORTIN 4,7-RELATED"/>
    <property type="match status" value="1"/>
</dbReference>
<comment type="subcellular location">
    <subcellularLocation>
        <location evidence="2">Cytoplasm</location>
    </subcellularLocation>
    <subcellularLocation>
        <location evidence="1">Nucleus</location>
    </subcellularLocation>
</comment>
<organism evidence="8 9">
    <name type="scientific">Tritrichomonas musculus</name>
    <dbReference type="NCBI Taxonomy" id="1915356"/>
    <lineage>
        <taxon>Eukaryota</taxon>
        <taxon>Metamonada</taxon>
        <taxon>Parabasalia</taxon>
        <taxon>Tritrichomonadida</taxon>
        <taxon>Tritrichomonadidae</taxon>
        <taxon>Tritrichomonas</taxon>
    </lineage>
</organism>
<comment type="caution">
    <text evidence="8">The sequence shown here is derived from an EMBL/GenBank/DDBJ whole genome shotgun (WGS) entry which is preliminary data.</text>
</comment>
<protein>
    <submittedName>
        <fullName evidence="8">Uncharacterized protein</fullName>
    </submittedName>
</protein>
<name>A0ABR2KRQ4_9EUKA</name>
<keyword evidence="9" id="KW-1185">Reference proteome</keyword>
<comment type="similarity">
    <text evidence="3">Belongs to the exportin family.</text>
</comment>
<keyword evidence="7" id="KW-0539">Nucleus</keyword>
<evidence type="ECO:0000256" key="6">
    <source>
        <dbReference type="ARBA" id="ARBA00022927"/>
    </source>
</evidence>
<evidence type="ECO:0000256" key="4">
    <source>
        <dbReference type="ARBA" id="ARBA00022448"/>
    </source>
</evidence>
<dbReference type="PANTHER" id="PTHR12596:SF2">
    <property type="entry name" value="EXPORTIN-7 ISOFORM X1"/>
    <property type="match status" value="1"/>
</dbReference>
<evidence type="ECO:0000256" key="7">
    <source>
        <dbReference type="ARBA" id="ARBA00023242"/>
    </source>
</evidence>
<evidence type="ECO:0000256" key="1">
    <source>
        <dbReference type="ARBA" id="ARBA00004123"/>
    </source>
</evidence>
<keyword evidence="5" id="KW-0963">Cytoplasm</keyword>
<dbReference type="Proteomes" id="UP001470230">
    <property type="component" value="Unassembled WGS sequence"/>
</dbReference>